<dbReference type="GO" id="GO:0035035">
    <property type="term" value="F:histone acetyltransferase binding"/>
    <property type="evidence" value="ECO:0007669"/>
    <property type="project" value="TreeGrafter"/>
</dbReference>
<dbReference type="Pfam" id="PF15275">
    <property type="entry name" value="PEHE"/>
    <property type="match status" value="1"/>
</dbReference>
<feature type="region of interest" description="Disordered" evidence="1">
    <location>
        <begin position="932"/>
        <end position="1014"/>
    </location>
</feature>
<evidence type="ECO:0000256" key="1">
    <source>
        <dbReference type="SAM" id="MobiDB-lite"/>
    </source>
</evidence>
<dbReference type="PANTHER" id="PTHR22443:SF19">
    <property type="entry name" value="KAT8 REGULATORY NSL COMPLEX SUBUNIT 1-RELATED"/>
    <property type="match status" value="1"/>
</dbReference>
<dbReference type="PROSITE" id="PS52052">
    <property type="entry name" value="PEHE"/>
    <property type="match status" value="1"/>
</dbReference>
<dbReference type="SMART" id="SM01300">
    <property type="entry name" value="PEHE"/>
    <property type="match status" value="1"/>
</dbReference>
<feature type="compositionally biased region" description="Polar residues" evidence="1">
    <location>
        <begin position="233"/>
        <end position="248"/>
    </location>
</feature>
<reference evidence="3" key="1">
    <citation type="submission" date="2021-01" db="EMBL/GenBank/DDBJ databases">
        <authorList>
            <person name="Zahm M."/>
            <person name="Roques C."/>
            <person name="Cabau C."/>
            <person name="Klopp C."/>
            <person name="Donnadieu C."/>
            <person name="Jouanno E."/>
            <person name="Lampietro C."/>
            <person name="Louis A."/>
            <person name="Herpin A."/>
            <person name="Echchiki A."/>
            <person name="Berthelot C."/>
            <person name="Parey E."/>
            <person name="Roest-Crollius H."/>
            <person name="Braasch I."/>
            <person name="Postlethwait J."/>
            <person name="Bobe J."/>
            <person name="Montfort J."/>
            <person name="Bouchez O."/>
            <person name="Begum T."/>
            <person name="Mejri S."/>
            <person name="Adams A."/>
            <person name="Chen W.-J."/>
            <person name="Guiguen Y."/>
        </authorList>
    </citation>
    <scope>NUCLEOTIDE SEQUENCE</scope>
    <source>
        <tissue evidence="3">Blood</tissue>
    </source>
</reference>
<keyword evidence="4" id="KW-1185">Reference proteome</keyword>
<feature type="compositionally biased region" description="Polar residues" evidence="1">
    <location>
        <begin position="797"/>
        <end position="838"/>
    </location>
</feature>
<feature type="region of interest" description="Disordered" evidence="1">
    <location>
        <begin position="1031"/>
        <end position="1097"/>
    </location>
</feature>
<feature type="compositionally biased region" description="Basic and acidic residues" evidence="1">
    <location>
        <begin position="761"/>
        <end position="771"/>
    </location>
</feature>
<dbReference type="InterPro" id="IPR029332">
    <property type="entry name" value="PEHE_dom"/>
</dbReference>
<dbReference type="OrthoDB" id="6022640at2759"/>
<feature type="compositionally biased region" description="Low complexity" evidence="1">
    <location>
        <begin position="1059"/>
        <end position="1072"/>
    </location>
</feature>
<evidence type="ECO:0000259" key="2">
    <source>
        <dbReference type="PROSITE" id="PS52052"/>
    </source>
</evidence>
<protein>
    <recommendedName>
        <fullName evidence="2">PEHE domain-containing protein</fullName>
    </recommendedName>
</protein>
<evidence type="ECO:0000313" key="3">
    <source>
        <dbReference type="EMBL" id="KAI1884133.1"/>
    </source>
</evidence>
<evidence type="ECO:0000313" key="4">
    <source>
        <dbReference type="Proteomes" id="UP000829720"/>
    </source>
</evidence>
<dbReference type="Proteomes" id="UP000829720">
    <property type="component" value="Unassembled WGS sequence"/>
</dbReference>
<feature type="region of interest" description="Disordered" evidence="1">
    <location>
        <begin position="163"/>
        <end position="287"/>
    </location>
</feature>
<dbReference type="PANTHER" id="PTHR22443">
    <property type="entry name" value="NON-SPECIFIC LETHAL 1, ISOFORM M"/>
    <property type="match status" value="1"/>
</dbReference>
<proteinExistence type="predicted"/>
<sequence length="1097" mass="119501">MAAMAPALTDAPAEAHHIRFKLAPPSSTLSPGSVENNSNASNILISNGAVKRKTLVSAGGEECSRDFRSTSGGNKKKEEAPKLPEATPAHALGKLQPLVASYLCSDVTSVPSTKESLKLQGVLIKQSVLKSHGILHFSNNSGGDFLPRKQQALELCEEQLKSIMSGSGGGQPTAPPPPALNGLAKKLGKPTPERERAASLNGDRPPTGQDSPPLRGDQSGCVHLKGGLEHQRTQPAGISRDTTSTDSVEQPAATMMAAGSPQAKQLSVLPEDGSPAPGPGLPPAGSLDEEVRDRTLLSQSRQGEIEGRLRRLRKRLQVVQAKQVERHVQQQLGSLLQSTLAKLPRPDSLRQSQQRGDEDEPGRFLRSGSVPAELERLSLSGTANLRSAESAFDSDATESSSGGESDIEEEELTKADLEQRHISLWRRAEGRYALERASIISHWNWLQAHISDLEYRIRQQTDIYRQVRSNKGLIVLGDSAPCEVPLEDGAEVKTEPVTCQIMQECGSDGADGAGVTHGVSTDQSHWKGWAPGRPVNGVLNSLHPGSPDTSDTEEQLGKKQRPLPSSSSSSSLQDGSCVAARTRPVLSCKKRRLVRPSAVGNLNRKVQRPAGPRCSCDVNPSCLTCNGRTSHCADLQYERPLLDRLSQFDPCVHPILSFADDISMTLHLQRVMKAHWQSRPLDKVKPLKKLSLKHKLSSRHLDPTSSSSSKDKHKLANSLITAVRLSHQKMRQDRLQHRAQMDSLLSASKLEARQFCKERSRGLPHGAYDRGHSRKRSRDHSLDRMDTTSKLFPDTCSPCSSSAALHTPTHSPLMRQLSTSSESSAPFALNSQSATSTPPIRRRRGESSFDINNIVIPMSVAATTRVEKLQYKEILTPSWREVDICAQPIAEEDDRVEVEDLSEAAFSQLHLPCEEQERSRWTWTASSMAKRRGSRSYKSLDGRTTPLLGGTNPSTPQPSSPDTAHFHSLQDYGPVASPCSPASPDLLSNPHTPCSRDSHRLQSSEDTRCSTPDFSYEELPVQPWERRTFPLECDPVTEPDDLGSPVGDRLGRAPRRVSISKSGSSKSESENGPPSPDPCPEDGCRQKASASLRPAQR</sequence>
<feature type="compositionally biased region" description="Basic and acidic residues" evidence="1">
    <location>
        <begin position="994"/>
        <end position="1008"/>
    </location>
</feature>
<dbReference type="InterPro" id="IPR026180">
    <property type="entry name" value="NSL1"/>
</dbReference>
<name>A0A8T3CGE2_9TELE</name>
<organism evidence="3 4">
    <name type="scientific">Albula goreensis</name>
    <dbReference type="NCBI Taxonomy" id="1534307"/>
    <lineage>
        <taxon>Eukaryota</taxon>
        <taxon>Metazoa</taxon>
        <taxon>Chordata</taxon>
        <taxon>Craniata</taxon>
        <taxon>Vertebrata</taxon>
        <taxon>Euteleostomi</taxon>
        <taxon>Actinopterygii</taxon>
        <taxon>Neopterygii</taxon>
        <taxon>Teleostei</taxon>
        <taxon>Albuliformes</taxon>
        <taxon>Albulidae</taxon>
        <taxon>Albula</taxon>
    </lineage>
</organism>
<feature type="region of interest" description="Disordered" evidence="1">
    <location>
        <begin position="388"/>
        <end position="413"/>
    </location>
</feature>
<feature type="region of interest" description="Disordered" evidence="1">
    <location>
        <begin position="61"/>
        <end position="83"/>
    </location>
</feature>
<feature type="region of interest" description="Disordered" evidence="1">
    <location>
        <begin position="761"/>
        <end position="845"/>
    </location>
</feature>
<feature type="region of interest" description="Disordered" evidence="1">
    <location>
        <begin position="692"/>
        <end position="714"/>
    </location>
</feature>
<dbReference type="AlphaFoldDB" id="A0A8T3CGE2"/>
<dbReference type="EMBL" id="JAERUA010000022">
    <property type="protein sequence ID" value="KAI1884133.1"/>
    <property type="molecule type" value="Genomic_DNA"/>
</dbReference>
<feature type="region of interest" description="Disordered" evidence="1">
    <location>
        <begin position="342"/>
        <end position="367"/>
    </location>
</feature>
<dbReference type="GO" id="GO:0044545">
    <property type="term" value="C:NSL complex"/>
    <property type="evidence" value="ECO:0007669"/>
    <property type="project" value="TreeGrafter"/>
</dbReference>
<feature type="region of interest" description="Disordered" evidence="1">
    <location>
        <begin position="512"/>
        <end position="576"/>
    </location>
</feature>
<gene>
    <name evidence="3" type="ORF">AGOR_G00223310</name>
</gene>
<dbReference type="Gene3D" id="6.10.250.3170">
    <property type="match status" value="1"/>
</dbReference>
<feature type="domain" description="PEHE" evidence="2">
    <location>
        <begin position="873"/>
        <end position="1024"/>
    </location>
</feature>
<accession>A0A8T3CGE2</accession>
<comment type="caution">
    <text evidence="3">The sequence shown here is derived from an EMBL/GenBank/DDBJ whole genome shotgun (WGS) entry which is preliminary data.</text>
</comment>